<comment type="function">
    <text evidence="9">May play the central regulatory role in sporulation. It may be an element of the effector pathway responsible for the activation of sporulation genes in response to nutritional stress. Spo0A may act in concert with spo0H (a sigma factor) to control the expression of some genes that are critical to the sporulation process.</text>
</comment>
<dbReference type="PANTHER" id="PTHR42713:SF3">
    <property type="entry name" value="TRANSCRIPTIONAL REGULATORY PROTEIN HPTR"/>
    <property type="match status" value="1"/>
</dbReference>
<dbReference type="GO" id="GO:0003700">
    <property type="term" value="F:DNA-binding transcription factor activity"/>
    <property type="evidence" value="ECO:0007669"/>
    <property type="project" value="InterPro"/>
</dbReference>
<dbReference type="InterPro" id="IPR018060">
    <property type="entry name" value="HTH_AraC"/>
</dbReference>
<dbReference type="SUPFAM" id="SSF52172">
    <property type="entry name" value="CheY-like"/>
    <property type="match status" value="1"/>
</dbReference>
<proteinExistence type="predicted"/>
<evidence type="ECO:0000259" key="12">
    <source>
        <dbReference type="PROSITE" id="PS01124"/>
    </source>
</evidence>
<evidence type="ECO:0000256" key="10">
    <source>
        <dbReference type="PROSITE-ProRule" id="PRU00169"/>
    </source>
</evidence>
<keyword evidence="6" id="KW-0805">Transcription regulation</keyword>
<gene>
    <name evidence="14" type="ORF">ERS852407_02720</name>
</gene>
<dbReference type="GO" id="GO:0043565">
    <property type="term" value="F:sequence-specific DNA binding"/>
    <property type="evidence" value="ECO:0007669"/>
    <property type="project" value="InterPro"/>
</dbReference>
<feature type="domain" description="Response regulatory" evidence="13">
    <location>
        <begin position="3"/>
        <end position="121"/>
    </location>
</feature>
<dbReference type="PRINTS" id="PR00032">
    <property type="entry name" value="HTHARAC"/>
</dbReference>
<keyword evidence="8" id="KW-0804">Transcription</keyword>
<evidence type="ECO:0000256" key="4">
    <source>
        <dbReference type="ARBA" id="ARBA00022553"/>
    </source>
</evidence>
<evidence type="ECO:0000256" key="2">
    <source>
        <dbReference type="ARBA" id="ARBA00018672"/>
    </source>
</evidence>
<feature type="modified residue" description="4-aspartylphosphate" evidence="10">
    <location>
        <position position="55"/>
    </location>
</feature>
<dbReference type="InterPro" id="IPR011006">
    <property type="entry name" value="CheY-like_superfamily"/>
</dbReference>
<dbReference type="PROSITE" id="PS01124">
    <property type="entry name" value="HTH_ARAC_FAMILY_2"/>
    <property type="match status" value="1"/>
</dbReference>
<dbReference type="EMBL" id="CYZE01000006">
    <property type="protein sequence ID" value="CUO40894.1"/>
    <property type="molecule type" value="Genomic_DNA"/>
</dbReference>
<reference evidence="14 15" key="1">
    <citation type="submission" date="2015-09" db="EMBL/GenBank/DDBJ databases">
        <authorList>
            <consortium name="Pathogen Informatics"/>
        </authorList>
    </citation>
    <scope>NUCLEOTIDE SEQUENCE [LARGE SCALE GENOMIC DNA]</scope>
    <source>
        <strain evidence="14 15">2789STDY5608850</strain>
    </source>
</reference>
<dbReference type="AlphaFoldDB" id="A0A174ESY3"/>
<dbReference type="PROSITE" id="PS00041">
    <property type="entry name" value="HTH_ARAC_FAMILY_1"/>
    <property type="match status" value="1"/>
</dbReference>
<dbReference type="Pfam" id="PF00072">
    <property type="entry name" value="Response_reg"/>
    <property type="match status" value="1"/>
</dbReference>
<feature type="coiled-coil region" evidence="11">
    <location>
        <begin position="104"/>
        <end position="131"/>
    </location>
</feature>
<name>A0A174ESY3_9FIRM</name>
<keyword evidence="4 10" id="KW-0597">Phosphoprotein</keyword>
<evidence type="ECO:0000256" key="11">
    <source>
        <dbReference type="SAM" id="Coils"/>
    </source>
</evidence>
<comment type="subcellular location">
    <subcellularLocation>
        <location evidence="1">Cytoplasm</location>
    </subcellularLocation>
</comment>
<feature type="domain" description="HTH araC/xylS-type" evidence="12">
    <location>
        <begin position="431"/>
        <end position="529"/>
    </location>
</feature>
<dbReference type="SUPFAM" id="SSF46689">
    <property type="entry name" value="Homeodomain-like"/>
    <property type="match status" value="2"/>
</dbReference>
<dbReference type="InterPro" id="IPR051552">
    <property type="entry name" value="HptR"/>
</dbReference>
<evidence type="ECO:0000313" key="14">
    <source>
        <dbReference type="EMBL" id="CUO40894.1"/>
    </source>
</evidence>
<dbReference type="SMART" id="SM00448">
    <property type="entry name" value="REC"/>
    <property type="match status" value="1"/>
</dbReference>
<dbReference type="Gene3D" id="1.10.10.60">
    <property type="entry name" value="Homeodomain-like"/>
    <property type="match status" value="2"/>
</dbReference>
<organism evidence="14 15">
    <name type="scientific">Hungatella hathewayi</name>
    <dbReference type="NCBI Taxonomy" id="154046"/>
    <lineage>
        <taxon>Bacteria</taxon>
        <taxon>Bacillati</taxon>
        <taxon>Bacillota</taxon>
        <taxon>Clostridia</taxon>
        <taxon>Lachnospirales</taxon>
        <taxon>Lachnospiraceae</taxon>
        <taxon>Hungatella</taxon>
    </lineage>
</organism>
<dbReference type="PROSITE" id="PS50110">
    <property type="entry name" value="RESPONSE_REGULATORY"/>
    <property type="match status" value="1"/>
</dbReference>
<evidence type="ECO:0000259" key="13">
    <source>
        <dbReference type="PROSITE" id="PS50110"/>
    </source>
</evidence>
<evidence type="ECO:0000256" key="3">
    <source>
        <dbReference type="ARBA" id="ARBA00022490"/>
    </source>
</evidence>
<accession>A0A174ESY3</accession>
<protein>
    <recommendedName>
        <fullName evidence="2">Stage 0 sporulation protein A homolog</fullName>
    </recommendedName>
</protein>
<sequence>MIKLLIVDDEPLVQIGIKSMINWEEYGIEVCGTAMNGANALDLIEEYSPEIVITDIRMPIMNGLELAKACREKYGRIPLFIFLTSYEEFQLIKEAMTYEAVDYLIKLELSADSLADAVQKAKNRLENLQAVVKAKDPGRPLLQSYYDKFILRLLHNLFDTEEQFHLQAKDLKLTFTDASYCAALFEIREESHGSMDHAKLMNLCSSTYSMARDILNKHVPCYAISLDMKHFAVIFHVQKPEDLSCSLLQSAVKNAVEMVHNYFNVTVLAGIGSPVEQPLKICESYQDARQAFGRTKSTAPIIQFSQDDTQSVKNAFNIAVFKNDITKAFDEFDTDVLYRTLSEIIELFRAHPLRFLQAVDGACNILYLALSLLPDGEENMMEIFSSYSDGYRSIYRFTSVDQIIEWMSILRDGLCEVLKSKRKTYKAHVITNVQKYIGSHVTERLSLNEVAGVFGLSPNYLSILFKKNCQVGFSEYISQAKIAKAKSMLLEQDMKIYEVADRLGFESAFYFSKVFKKVEGISPREYIQQNTIGPDGEQGDTL</sequence>
<dbReference type="CDD" id="cd17536">
    <property type="entry name" value="REC_YesN-like"/>
    <property type="match status" value="1"/>
</dbReference>
<keyword evidence="7" id="KW-0238">DNA-binding</keyword>
<evidence type="ECO:0000256" key="5">
    <source>
        <dbReference type="ARBA" id="ARBA00023012"/>
    </source>
</evidence>
<evidence type="ECO:0000256" key="9">
    <source>
        <dbReference type="ARBA" id="ARBA00024867"/>
    </source>
</evidence>
<evidence type="ECO:0000256" key="7">
    <source>
        <dbReference type="ARBA" id="ARBA00023125"/>
    </source>
</evidence>
<dbReference type="PANTHER" id="PTHR42713">
    <property type="entry name" value="HISTIDINE KINASE-RELATED"/>
    <property type="match status" value="1"/>
</dbReference>
<evidence type="ECO:0000256" key="8">
    <source>
        <dbReference type="ARBA" id="ARBA00023163"/>
    </source>
</evidence>
<keyword evidence="5" id="KW-0902">Two-component regulatory system</keyword>
<dbReference type="Proteomes" id="UP000095651">
    <property type="component" value="Unassembled WGS sequence"/>
</dbReference>
<dbReference type="RefSeq" id="WP_055655845.1">
    <property type="nucleotide sequence ID" value="NZ_CABIXC010000006.1"/>
</dbReference>
<dbReference type="InterPro" id="IPR009057">
    <property type="entry name" value="Homeodomain-like_sf"/>
</dbReference>
<dbReference type="GO" id="GO:0000160">
    <property type="term" value="P:phosphorelay signal transduction system"/>
    <property type="evidence" value="ECO:0007669"/>
    <property type="project" value="UniProtKB-KW"/>
</dbReference>
<keyword evidence="11" id="KW-0175">Coiled coil</keyword>
<dbReference type="SMART" id="SM00342">
    <property type="entry name" value="HTH_ARAC"/>
    <property type="match status" value="1"/>
</dbReference>
<evidence type="ECO:0000256" key="6">
    <source>
        <dbReference type="ARBA" id="ARBA00023015"/>
    </source>
</evidence>
<evidence type="ECO:0000313" key="15">
    <source>
        <dbReference type="Proteomes" id="UP000095651"/>
    </source>
</evidence>
<dbReference type="InterPro" id="IPR018062">
    <property type="entry name" value="HTH_AraC-typ_CS"/>
</dbReference>
<dbReference type="Pfam" id="PF12833">
    <property type="entry name" value="HTH_18"/>
    <property type="match status" value="1"/>
</dbReference>
<evidence type="ECO:0000256" key="1">
    <source>
        <dbReference type="ARBA" id="ARBA00004496"/>
    </source>
</evidence>
<keyword evidence="14" id="KW-0418">Kinase</keyword>
<dbReference type="GO" id="GO:0005737">
    <property type="term" value="C:cytoplasm"/>
    <property type="evidence" value="ECO:0007669"/>
    <property type="project" value="UniProtKB-SubCell"/>
</dbReference>
<dbReference type="InterPro" id="IPR020449">
    <property type="entry name" value="Tscrpt_reg_AraC-type_HTH"/>
</dbReference>
<keyword evidence="14" id="KW-0808">Transferase</keyword>
<dbReference type="Pfam" id="PF17853">
    <property type="entry name" value="GGDEF_2"/>
    <property type="match status" value="1"/>
</dbReference>
<dbReference type="GO" id="GO:0016301">
    <property type="term" value="F:kinase activity"/>
    <property type="evidence" value="ECO:0007669"/>
    <property type="project" value="UniProtKB-KW"/>
</dbReference>
<dbReference type="InterPro" id="IPR041522">
    <property type="entry name" value="CdaR_GGDEF"/>
</dbReference>
<keyword evidence="3" id="KW-0963">Cytoplasm</keyword>
<dbReference type="Gene3D" id="3.40.50.2300">
    <property type="match status" value="1"/>
</dbReference>
<dbReference type="InterPro" id="IPR001789">
    <property type="entry name" value="Sig_transdc_resp-reg_receiver"/>
</dbReference>